<gene>
    <name evidence="4" type="ORF">PV328_010520</name>
</gene>
<keyword evidence="2" id="KW-0689">Ribosomal protein</keyword>
<dbReference type="Gene3D" id="3.30.420.80">
    <property type="entry name" value="Ribosomal protein S11"/>
    <property type="match status" value="1"/>
</dbReference>
<evidence type="ECO:0000256" key="1">
    <source>
        <dbReference type="ARBA" id="ARBA00006194"/>
    </source>
</evidence>
<name>A0AA39KQJ8_9HYME</name>
<dbReference type="HAMAP" id="MF_01310">
    <property type="entry name" value="Ribosomal_uS11"/>
    <property type="match status" value="1"/>
</dbReference>
<keyword evidence="3" id="KW-0687">Ribonucleoprotein</keyword>
<dbReference type="Pfam" id="PF00411">
    <property type="entry name" value="Ribosomal_S11"/>
    <property type="match status" value="1"/>
</dbReference>
<comment type="similarity">
    <text evidence="1">Belongs to the universal ribosomal protein uS11 family.</text>
</comment>
<keyword evidence="5" id="KW-1185">Reference proteome</keyword>
<sequence length="212" mass="23682">MLKSILNIIKSPITQRVCLQTFQSQTRSSNIFNNVNARYMHITSINFGQDRRSLTASAPKKDEGVDGERVVDIDNIFKHNDMFPDVNTPNKFFNDIPFSEIPIVNIKCTPNNTLMTLSDYKGSVKIIHTCGTEGFKHARKGTNVAAQATAITLCKKAMNLGYKTIRIRIRGLGPGRASSIKGLQMGGLEIISITDYTPVTWDPLRPRKAKRL</sequence>
<reference evidence="4" key="2">
    <citation type="submission" date="2023-03" db="EMBL/GenBank/DDBJ databases">
        <authorList>
            <person name="Inwood S.N."/>
            <person name="Skelly J.G."/>
            <person name="Guhlin J."/>
            <person name="Harrop T.W.R."/>
            <person name="Goldson S.G."/>
            <person name="Dearden P.K."/>
        </authorList>
    </citation>
    <scope>NUCLEOTIDE SEQUENCE</scope>
    <source>
        <strain evidence="4">Irish</strain>
        <tissue evidence="4">Whole body</tissue>
    </source>
</reference>
<dbReference type="Proteomes" id="UP001168990">
    <property type="component" value="Unassembled WGS sequence"/>
</dbReference>
<dbReference type="EMBL" id="JAQQBS010000004">
    <property type="protein sequence ID" value="KAK0169886.1"/>
    <property type="molecule type" value="Genomic_DNA"/>
</dbReference>
<organism evidence="4 5">
    <name type="scientific">Microctonus aethiopoides</name>
    <dbReference type="NCBI Taxonomy" id="144406"/>
    <lineage>
        <taxon>Eukaryota</taxon>
        <taxon>Metazoa</taxon>
        <taxon>Ecdysozoa</taxon>
        <taxon>Arthropoda</taxon>
        <taxon>Hexapoda</taxon>
        <taxon>Insecta</taxon>
        <taxon>Pterygota</taxon>
        <taxon>Neoptera</taxon>
        <taxon>Endopterygota</taxon>
        <taxon>Hymenoptera</taxon>
        <taxon>Apocrita</taxon>
        <taxon>Ichneumonoidea</taxon>
        <taxon>Braconidae</taxon>
        <taxon>Euphorinae</taxon>
        <taxon>Microctonus</taxon>
    </lineage>
</organism>
<comment type="caution">
    <text evidence="4">The sequence shown here is derived from an EMBL/GenBank/DDBJ whole genome shotgun (WGS) entry which is preliminary data.</text>
</comment>
<evidence type="ECO:0000313" key="5">
    <source>
        <dbReference type="Proteomes" id="UP001168990"/>
    </source>
</evidence>
<evidence type="ECO:0008006" key="6">
    <source>
        <dbReference type="Google" id="ProtNLM"/>
    </source>
</evidence>
<dbReference type="SUPFAM" id="SSF53137">
    <property type="entry name" value="Translational machinery components"/>
    <property type="match status" value="1"/>
</dbReference>
<proteinExistence type="inferred from homology"/>
<evidence type="ECO:0000313" key="4">
    <source>
        <dbReference type="EMBL" id="KAK0169886.1"/>
    </source>
</evidence>
<dbReference type="GO" id="GO:0006412">
    <property type="term" value="P:translation"/>
    <property type="evidence" value="ECO:0007669"/>
    <property type="project" value="InterPro"/>
</dbReference>
<dbReference type="GO" id="GO:0003735">
    <property type="term" value="F:structural constituent of ribosome"/>
    <property type="evidence" value="ECO:0007669"/>
    <property type="project" value="InterPro"/>
</dbReference>
<accession>A0AA39KQJ8</accession>
<dbReference type="InterPro" id="IPR036967">
    <property type="entry name" value="Ribosomal_uS11_sf"/>
</dbReference>
<dbReference type="InterPro" id="IPR001971">
    <property type="entry name" value="Ribosomal_uS11"/>
</dbReference>
<dbReference type="PANTHER" id="PTHR11759">
    <property type="entry name" value="40S RIBOSOMAL PROTEIN S14/30S RIBOSOMAL PROTEIN S11"/>
    <property type="match status" value="1"/>
</dbReference>
<dbReference type="GO" id="GO:1990904">
    <property type="term" value="C:ribonucleoprotein complex"/>
    <property type="evidence" value="ECO:0007669"/>
    <property type="project" value="UniProtKB-KW"/>
</dbReference>
<reference evidence="4" key="1">
    <citation type="journal article" date="2023" name="bioRxiv">
        <title>Scaffold-level genome assemblies of two parasitoid biocontrol wasps reveal the parthenogenesis mechanism and an associated novel virus.</title>
        <authorList>
            <person name="Inwood S."/>
            <person name="Skelly J."/>
            <person name="Guhlin J."/>
            <person name="Harrop T."/>
            <person name="Goldson S."/>
            <person name="Dearden P."/>
        </authorList>
    </citation>
    <scope>NUCLEOTIDE SEQUENCE</scope>
    <source>
        <strain evidence="4">Irish</strain>
        <tissue evidence="4">Whole body</tissue>
    </source>
</reference>
<evidence type="ECO:0000256" key="3">
    <source>
        <dbReference type="ARBA" id="ARBA00023274"/>
    </source>
</evidence>
<dbReference type="AlphaFoldDB" id="A0AA39KQJ8"/>
<protein>
    <recommendedName>
        <fullName evidence="6">Ribosomal protein S11</fullName>
    </recommendedName>
</protein>
<dbReference type="GO" id="GO:0005840">
    <property type="term" value="C:ribosome"/>
    <property type="evidence" value="ECO:0007669"/>
    <property type="project" value="UniProtKB-KW"/>
</dbReference>
<evidence type="ECO:0000256" key="2">
    <source>
        <dbReference type="ARBA" id="ARBA00022980"/>
    </source>
</evidence>